<reference evidence="5" key="1">
    <citation type="submission" date="2017-09" db="EMBL/GenBank/DDBJ databases">
        <title>Depth-based differentiation of microbial function through sediment-hosted aquifers and enrichment of novel symbionts in the deep terrestrial subsurface.</title>
        <authorList>
            <person name="Probst A.J."/>
            <person name="Ladd B."/>
            <person name="Jarett J.K."/>
            <person name="Geller-Mcgrath D.E."/>
            <person name="Sieber C.M.K."/>
            <person name="Emerson J.B."/>
            <person name="Anantharaman K."/>
            <person name="Thomas B.C."/>
            <person name="Malmstrom R."/>
            <person name="Stieglmeier M."/>
            <person name="Klingl A."/>
            <person name="Woyke T."/>
            <person name="Ryan C.M."/>
            <person name="Banfield J.F."/>
        </authorList>
    </citation>
    <scope>NUCLEOTIDE SEQUENCE [LARGE SCALE GENOMIC DNA]</scope>
</reference>
<evidence type="ECO:0000313" key="5">
    <source>
        <dbReference type="Proteomes" id="UP000228635"/>
    </source>
</evidence>
<dbReference type="NCBIfam" id="TIGR02464">
    <property type="entry name" value="ribofla_fusion"/>
    <property type="match status" value="1"/>
</dbReference>
<sequence>MVLIVKSGYFFYEQEFYVFSNFSSFKLLWKSYDWVTSEHAYHSEKFDDSEILKQLKKTRSAHDAMKLAYANKDKYRRDWDEIRLEVMKQILHAKVEQHPYVKKKLLESGDKELIENSWRDDYWGWGKNKAGENYLGKLWMEVRERVRSREGFN</sequence>
<organism evidence="4 5">
    <name type="scientific">Candidatus Harrisonbacteria bacterium CG10_big_fil_rev_8_21_14_0_10_42_17</name>
    <dbReference type="NCBI Taxonomy" id="1974584"/>
    <lineage>
        <taxon>Bacteria</taxon>
        <taxon>Candidatus Harrisoniibacteriota</taxon>
    </lineage>
</organism>
<comment type="catalytic activity">
    <reaction evidence="1">
        <text>5-amino-6-(5-phospho-D-ribosylamino)uracil + H2O = 5,6-diaminouracil + D-ribose 5-phosphate</text>
        <dbReference type="Rhea" id="RHEA:55020"/>
        <dbReference type="ChEBI" id="CHEBI:15377"/>
        <dbReference type="ChEBI" id="CHEBI:46252"/>
        <dbReference type="ChEBI" id="CHEBI:58453"/>
        <dbReference type="ChEBI" id="CHEBI:78346"/>
    </reaction>
</comment>
<dbReference type="AlphaFoldDB" id="A0A2M6WIG7"/>
<dbReference type="InterPro" id="IPR037238">
    <property type="entry name" value="YbiA-like_sf"/>
</dbReference>
<comment type="caution">
    <text evidence="4">The sequence shown here is derived from an EMBL/GenBank/DDBJ whole genome shotgun (WGS) entry which is preliminary data.</text>
</comment>
<dbReference type="SUPFAM" id="SSF143990">
    <property type="entry name" value="YbiA-like"/>
    <property type="match status" value="1"/>
</dbReference>
<evidence type="ECO:0000256" key="2">
    <source>
        <dbReference type="ARBA" id="ARBA00000751"/>
    </source>
</evidence>
<dbReference type="Pfam" id="PF08719">
    <property type="entry name" value="NADAR"/>
    <property type="match status" value="1"/>
</dbReference>
<feature type="domain" description="NADAR" evidence="3">
    <location>
        <begin position="10"/>
        <end position="147"/>
    </location>
</feature>
<accession>A0A2M6WIG7</accession>
<evidence type="ECO:0000259" key="3">
    <source>
        <dbReference type="Pfam" id="PF08719"/>
    </source>
</evidence>
<proteinExistence type="predicted"/>
<dbReference type="CDD" id="cd15457">
    <property type="entry name" value="NADAR"/>
    <property type="match status" value="1"/>
</dbReference>
<dbReference type="InterPro" id="IPR012816">
    <property type="entry name" value="NADAR"/>
</dbReference>
<dbReference type="Proteomes" id="UP000228635">
    <property type="component" value="Unassembled WGS sequence"/>
</dbReference>
<dbReference type="Gene3D" id="1.10.357.40">
    <property type="entry name" value="YbiA-like"/>
    <property type="match status" value="1"/>
</dbReference>
<evidence type="ECO:0000256" key="1">
    <source>
        <dbReference type="ARBA" id="ARBA00000022"/>
    </source>
</evidence>
<name>A0A2M6WIG7_9BACT</name>
<comment type="catalytic activity">
    <reaction evidence="2">
        <text>2,5-diamino-6-hydroxy-4-(5-phosphoribosylamino)-pyrimidine + H2O = 2,5,6-triamino-4-hydroxypyrimidine + D-ribose 5-phosphate</text>
        <dbReference type="Rhea" id="RHEA:23436"/>
        <dbReference type="ChEBI" id="CHEBI:15377"/>
        <dbReference type="ChEBI" id="CHEBI:58614"/>
        <dbReference type="ChEBI" id="CHEBI:78346"/>
        <dbReference type="ChEBI" id="CHEBI:137796"/>
    </reaction>
</comment>
<dbReference type="EMBL" id="PFBA01000015">
    <property type="protein sequence ID" value="PIT92556.1"/>
    <property type="molecule type" value="Genomic_DNA"/>
</dbReference>
<gene>
    <name evidence="4" type="ORF">COU08_01930</name>
</gene>
<evidence type="ECO:0000313" key="4">
    <source>
        <dbReference type="EMBL" id="PIT92556.1"/>
    </source>
</evidence>
<protein>
    <recommendedName>
        <fullName evidence="3">NADAR domain-containing protein</fullName>
    </recommendedName>
</protein>